<evidence type="ECO:0000313" key="2">
    <source>
        <dbReference type="EMBL" id="QDT34012.1"/>
    </source>
</evidence>
<keyword evidence="3" id="KW-1185">Reference proteome</keyword>
<feature type="domain" description="RNA polymerase sigma-70 region 2" evidence="1">
    <location>
        <begin position="26"/>
        <end position="87"/>
    </location>
</feature>
<dbReference type="RefSeq" id="WP_145201257.1">
    <property type="nucleotide sequence ID" value="NZ_CP036267.1"/>
</dbReference>
<sequence>MQVNASNGAGSACAPKLGRFEFGIVKRKVKQIIGRAGYTRQDREDLEQELLTRLLQGLKSFDPAVAHRKSFVTAIVERSVASIIRDAEAQKRDHRRIGSLQLLVEMTEDGPTELAETIGDREYNGRRCRDPRSDEDLAQLVTDLADVIDSLPDELRDLAERMKTQSISAIAREIGVPRTTLNDTVRRLRQRFEAAGLRDYV</sequence>
<dbReference type="InterPro" id="IPR007627">
    <property type="entry name" value="RNA_pol_sigma70_r2"/>
</dbReference>
<dbReference type="GO" id="GO:0003700">
    <property type="term" value="F:DNA-binding transcription factor activity"/>
    <property type="evidence" value="ECO:0007669"/>
    <property type="project" value="InterPro"/>
</dbReference>
<evidence type="ECO:0000313" key="3">
    <source>
        <dbReference type="Proteomes" id="UP000315724"/>
    </source>
</evidence>
<dbReference type="Pfam" id="PF04542">
    <property type="entry name" value="Sigma70_r2"/>
    <property type="match status" value="1"/>
</dbReference>
<dbReference type="InterPro" id="IPR013325">
    <property type="entry name" value="RNA_pol_sigma_r2"/>
</dbReference>
<gene>
    <name evidence="2" type="ORF">Mal48_32690</name>
</gene>
<reference evidence="2 3" key="1">
    <citation type="submission" date="2019-02" db="EMBL/GenBank/DDBJ databases">
        <title>Deep-cultivation of Planctomycetes and their phenomic and genomic characterization uncovers novel biology.</title>
        <authorList>
            <person name="Wiegand S."/>
            <person name="Jogler M."/>
            <person name="Boedeker C."/>
            <person name="Pinto D."/>
            <person name="Vollmers J."/>
            <person name="Rivas-Marin E."/>
            <person name="Kohn T."/>
            <person name="Peeters S.H."/>
            <person name="Heuer A."/>
            <person name="Rast P."/>
            <person name="Oberbeckmann S."/>
            <person name="Bunk B."/>
            <person name="Jeske O."/>
            <person name="Meyerdierks A."/>
            <person name="Storesund J.E."/>
            <person name="Kallscheuer N."/>
            <person name="Luecker S."/>
            <person name="Lage O.M."/>
            <person name="Pohl T."/>
            <person name="Merkel B.J."/>
            <person name="Hornburger P."/>
            <person name="Mueller R.-W."/>
            <person name="Bruemmer F."/>
            <person name="Labrenz M."/>
            <person name="Spormann A.M."/>
            <person name="Op den Camp H."/>
            <person name="Overmann J."/>
            <person name="Amann R."/>
            <person name="Jetten M.S.M."/>
            <person name="Mascher T."/>
            <person name="Medema M.H."/>
            <person name="Devos D.P."/>
            <person name="Kaster A.-K."/>
            <person name="Ovreas L."/>
            <person name="Rohde M."/>
            <person name="Galperin M.Y."/>
            <person name="Jogler C."/>
        </authorList>
    </citation>
    <scope>NUCLEOTIDE SEQUENCE [LARGE SCALE GENOMIC DNA]</scope>
    <source>
        <strain evidence="2 3">Mal48</strain>
    </source>
</reference>
<protein>
    <submittedName>
        <fullName evidence="2">RNA polymerase sigma factor</fullName>
    </submittedName>
</protein>
<dbReference type="EMBL" id="CP036267">
    <property type="protein sequence ID" value="QDT34012.1"/>
    <property type="molecule type" value="Genomic_DNA"/>
</dbReference>
<organism evidence="2 3">
    <name type="scientific">Thalassoglobus polymorphus</name>
    <dbReference type="NCBI Taxonomy" id="2527994"/>
    <lineage>
        <taxon>Bacteria</taxon>
        <taxon>Pseudomonadati</taxon>
        <taxon>Planctomycetota</taxon>
        <taxon>Planctomycetia</taxon>
        <taxon>Planctomycetales</taxon>
        <taxon>Planctomycetaceae</taxon>
        <taxon>Thalassoglobus</taxon>
    </lineage>
</organism>
<evidence type="ECO:0000259" key="1">
    <source>
        <dbReference type="Pfam" id="PF04542"/>
    </source>
</evidence>
<dbReference type="GO" id="GO:0006352">
    <property type="term" value="P:DNA-templated transcription initiation"/>
    <property type="evidence" value="ECO:0007669"/>
    <property type="project" value="InterPro"/>
</dbReference>
<dbReference type="Proteomes" id="UP000315724">
    <property type="component" value="Chromosome"/>
</dbReference>
<dbReference type="SUPFAM" id="SSF88946">
    <property type="entry name" value="Sigma2 domain of RNA polymerase sigma factors"/>
    <property type="match status" value="1"/>
</dbReference>
<name>A0A517QQV1_9PLAN</name>
<dbReference type="NCBIfam" id="TIGR02937">
    <property type="entry name" value="sigma70-ECF"/>
    <property type="match status" value="1"/>
</dbReference>
<proteinExistence type="predicted"/>
<dbReference type="KEGG" id="tpol:Mal48_32690"/>
<accession>A0A517QQV1</accession>
<dbReference type="AlphaFoldDB" id="A0A517QQV1"/>
<dbReference type="InterPro" id="IPR014284">
    <property type="entry name" value="RNA_pol_sigma-70_dom"/>
</dbReference>
<dbReference type="OrthoDB" id="263480at2"/>